<proteinExistence type="predicted"/>
<dbReference type="EMBL" id="CM018050">
    <property type="protein sequence ID" value="KAA8517818.1"/>
    <property type="molecule type" value="Genomic_DNA"/>
</dbReference>
<organism evidence="1 2">
    <name type="scientific">Nyssa sinensis</name>
    <dbReference type="NCBI Taxonomy" id="561372"/>
    <lineage>
        <taxon>Eukaryota</taxon>
        <taxon>Viridiplantae</taxon>
        <taxon>Streptophyta</taxon>
        <taxon>Embryophyta</taxon>
        <taxon>Tracheophyta</taxon>
        <taxon>Spermatophyta</taxon>
        <taxon>Magnoliopsida</taxon>
        <taxon>eudicotyledons</taxon>
        <taxon>Gunneridae</taxon>
        <taxon>Pentapetalae</taxon>
        <taxon>asterids</taxon>
        <taxon>Cornales</taxon>
        <taxon>Nyssaceae</taxon>
        <taxon>Nyssa</taxon>
    </lineage>
</organism>
<evidence type="ECO:0000313" key="2">
    <source>
        <dbReference type="Proteomes" id="UP000325577"/>
    </source>
</evidence>
<name>A0A5J4ZJW1_9ASTE</name>
<dbReference type="AlphaFoldDB" id="A0A5J4ZJW1"/>
<evidence type="ECO:0000313" key="1">
    <source>
        <dbReference type="EMBL" id="KAA8517818.1"/>
    </source>
</evidence>
<keyword evidence="2" id="KW-1185">Reference proteome</keyword>
<reference evidence="1 2" key="1">
    <citation type="submission" date="2019-09" db="EMBL/GenBank/DDBJ databases">
        <title>A chromosome-level genome assembly of the Chinese tupelo Nyssa sinensis.</title>
        <authorList>
            <person name="Yang X."/>
            <person name="Kang M."/>
            <person name="Yang Y."/>
            <person name="Xiong H."/>
            <person name="Wang M."/>
            <person name="Zhang Z."/>
            <person name="Wang Z."/>
            <person name="Wu H."/>
            <person name="Ma T."/>
            <person name="Liu J."/>
            <person name="Xi Z."/>
        </authorList>
    </citation>
    <scope>NUCLEOTIDE SEQUENCE [LARGE SCALE GENOMIC DNA]</scope>
    <source>
        <strain evidence="1">J267</strain>
        <tissue evidence="1">Leaf</tissue>
    </source>
</reference>
<dbReference type="Proteomes" id="UP000325577">
    <property type="component" value="Linkage Group LG7"/>
</dbReference>
<gene>
    <name evidence="1" type="ORF">F0562_015292</name>
</gene>
<sequence>MTSSSVTATATARPPIILTLSDERSPLPKRSQGEACKENNCPARILVKVSLVLPIEQILRKVSPERATVNSPLSISSDDNPNLDTVAGVLANLYCNCDGKVATVPDFGLWAQSGGENFTRDMHYNRYLTGLFCGGSAEIPLSRKRKERSVLAALKNDDITEQNKVETSSSPLLNLSFVGSSSKRVKLS</sequence>
<accession>A0A5J4ZJW1</accession>
<protein>
    <submittedName>
        <fullName evidence="1">Uncharacterized protein</fullName>
    </submittedName>
</protein>